<name>A0ACC2X2V6_9TREE</name>
<gene>
    <name evidence="1" type="ORF">QFC24_006435</name>
</gene>
<organism evidence="1 2">
    <name type="scientific">Naganishia onofrii</name>
    <dbReference type="NCBI Taxonomy" id="1851511"/>
    <lineage>
        <taxon>Eukaryota</taxon>
        <taxon>Fungi</taxon>
        <taxon>Dikarya</taxon>
        <taxon>Basidiomycota</taxon>
        <taxon>Agaricomycotina</taxon>
        <taxon>Tremellomycetes</taxon>
        <taxon>Filobasidiales</taxon>
        <taxon>Filobasidiaceae</taxon>
        <taxon>Naganishia</taxon>
    </lineage>
</organism>
<accession>A0ACC2X2V6</accession>
<sequence>MQRMELIVVNCGHHIDVMDHATLDLDVLNEKFKHTRMQWITPPARLDKWFKGVVAVATGCSPVAIPATQWSKSGRPTDDLGVVAPGQLVCLNLHGGGLAMGNSTENDITAEFSRQLLNASPKILYVFTPDYRKVNTGPFPMQLVDTITAYAYLVDTCNVPPRNIILSGDSAGGLLALSLIRYLRDELRTIDLPRALVLSSPLADVSFWLGPKMQLNPSPNQDIDFLNIKILGPFIANLLLRNNHISLLDSVWLSPAGPAIPAAKDLFRDFPPMFVLSGAKYHEEQAAPHDYILCTWFNAEKREMASSLMARWFEQLLQD</sequence>
<evidence type="ECO:0000313" key="1">
    <source>
        <dbReference type="EMBL" id="KAJ9117721.1"/>
    </source>
</evidence>
<dbReference type="EMBL" id="JASBWV010000031">
    <property type="protein sequence ID" value="KAJ9117721.1"/>
    <property type="molecule type" value="Genomic_DNA"/>
</dbReference>
<proteinExistence type="predicted"/>
<dbReference type="Proteomes" id="UP001234202">
    <property type="component" value="Unassembled WGS sequence"/>
</dbReference>
<protein>
    <submittedName>
        <fullName evidence="1">Uncharacterized protein</fullName>
    </submittedName>
</protein>
<evidence type="ECO:0000313" key="2">
    <source>
        <dbReference type="Proteomes" id="UP001234202"/>
    </source>
</evidence>
<keyword evidence="2" id="KW-1185">Reference proteome</keyword>
<comment type="caution">
    <text evidence="1">The sequence shown here is derived from an EMBL/GenBank/DDBJ whole genome shotgun (WGS) entry which is preliminary data.</text>
</comment>
<reference evidence="1" key="1">
    <citation type="submission" date="2023-04" db="EMBL/GenBank/DDBJ databases">
        <title>Draft Genome sequencing of Naganishia species isolated from polar environments using Oxford Nanopore Technology.</title>
        <authorList>
            <person name="Leo P."/>
            <person name="Venkateswaran K."/>
        </authorList>
    </citation>
    <scope>NUCLEOTIDE SEQUENCE</scope>
    <source>
        <strain evidence="1">DBVPG 5303</strain>
    </source>
</reference>